<dbReference type="InterPro" id="IPR036291">
    <property type="entry name" value="NAD(P)-bd_dom_sf"/>
</dbReference>
<dbReference type="EMBL" id="QAON01000012">
    <property type="protein sequence ID" value="PTQ88444.1"/>
    <property type="molecule type" value="Genomic_DNA"/>
</dbReference>
<keyword evidence="1" id="KW-0560">Oxidoreductase</keyword>
<dbReference type="PROSITE" id="PS00061">
    <property type="entry name" value="ADH_SHORT"/>
    <property type="match status" value="1"/>
</dbReference>
<organism evidence="3 4">
    <name type="scientific">Agitococcus lubricus</name>
    <dbReference type="NCBI Taxonomy" id="1077255"/>
    <lineage>
        <taxon>Bacteria</taxon>
        <taxon>Pseudomonadati</taxon>
        <taxon>Pseudomonadota</taxon>
        <taxon>Gammaproteobacteria</taxon>
        <taxon>Moraxellales</taxon>
        <taxon>Moraxellaceae</taxon>
        <taxon>Agitococcus</taxon>
    </lineage>
</organism>
<gene>
    <name evidence="3" type="ORF">C8N29_11290</name>
</gene>
<evidence type="ECO:0000313" key="4">
    <source>
        <dbReference type="Proteomes" id="UP000244223"/>
    </source>
</evidence>
<name>A0A2T5IWY5_9GAMM</name>
<dbReference type="PANTHER" id="PTHR43157:SF31">
    <property type="entry name" value="PHOSPHATIDYLINOSITOL-GLYCAN BIOSYNTHESIS CLASS F PROTEIN"/>
    <property type="match status" value="1"/>
</dbReference>
<accession>A0A2T5IWY5</accession>
<dbReference type="OrthoDB" id="5786478at2"/>
<dbReference type="PRINTS" id="PR00080">
    <property type="entry name" value="SDRFAMILY"/>
</dbReference>
<dbReference type="AlphaFoldDB" id="A0A2T5IWY5"/>
<reference evidence="3 4" key="1">
    <citation type="submission" date="2018-04" db="EMBL/GenBank/DDBJ databases">
        <title>Genomic Encyclopedia of Archaeal and Bacterial Type Strains, Phase II (KMG-II): from individual species to whole genera.</title>
        <authorList>
            <person name="Goeker M."/>
        </authorList>
    </citation>
    <scope>NUCLEOTIDE SEQUENCE [LARGE SCALE GENOMIC DNA]</scope>
    <source>
        <strain evidence="3 4">DSM 5822</strain>
    </source>
</reference>
<dbReference type="Pfam" id="PF00106">
    <property type="entry name" value="adh_short"/>
    <property type="match status" value="1"/>
</dbReference>
<evidence type="ECO:0000256" key="1">
    <source>
        <dbReference type="ARBA" id="ARBA00023002"/>
    </source>
</evidence>
<dbReference type="InterPro" id="IPR020904">
    <property type="entry name" value="Sc_DH/Rdtase_CS"/>
</dbReference>
<dbReference type="GO" id="GO:0016491">
    <property type="term" value="F:oxidoreductase activity"/>
    <property type="evidence" value="ECO:0007669"/>
    <property type="project" value="UniProtKB-KW"/>
</dbReference>
<dbReference type="InterPro" id="IPR002347">
    <property type="entry name" value="SDR_fam"/>
</dbReference>
<comment type="caution">
    <text evidence="3">The sequence shown here is derived from an EMBL/GenBank/DDBJ whole genome shotgun (WGS) entry which is preliminary data.</text>
</comment>
<dbReference type="Gene3D" id="3.40.50.720">
    <property type="entry name" value="NAD(P)-binding Rossmann-like Domain"/>
    <property type="match status" value="1"/>
</dbReference>
<protein>
    <submittedName>
        <fullName evidence="3">NAD(P)-dependent dehydrogenase (Short-subunit alcohol dehydrogenase family)</fullName>
    </submittedName>
</protein>
<dbReference type="RefSeq" id="WP_107866324.1">
    <property type="nucleotide sequence ID" value="NZ_QAON01000012.1"/>
</dbReference>
<proteinExistence type="inferred from homology"/>
<dbReference type="Proteomes" id="UP000244223">
    <property type="component" value="Unassembled WGS sequence"/>
</dbReference>
<sequence length="278" mass="30581">MKTKTILITGGESGVGAATARALAAQGHKVLFTCRDLDEGNQLCQDIKTAFPRASVKNMALDLASFSSIRLFADKLQREYDQIDVLINNASLAPLTKQKTRDGFELQFGANYLGHFLLTQLLLDVLNEAGRARIVHTSSMMHWLGGIDFGSFHGEKFYDPIRAYAQSKLAILLFSNELARRLRRTKITSNTFHPGGTPQEIYFNLPRAAYLTVKPFLAAPEEGARTAVLLATAPHLSDSTGKHFSKGEPVLMSPRARNEDLALKLYEVSAGLCQVEAL</sequence>
<evidence type="ECO:0000256" key="2">
    <source>
        <dbReference type="RuleBase" id="RU000363"/>
    </source>
</evidence>
<comment type="similarity">
    <text evidence="2">Belongs to the short-chain dehydrogenases/reductases (SDR) family.</text>
</comment>
<dbReference type="PANTHER" id="PTHR43157">
    <property type="entry name" value="PHOSPHATIDYLINOSITOL-GLYCAN BIOSYNTHESIS CLASS F PROTEIN-RELATED"/>
    <property type="match status" value="1"/>
</dbReference>
<evidence type="ECO:0000313" key="3">
    <source>
        <dbReference type="EMBL" id="PTQ88444.1"/>
    </source>
</evidence>
<dbReference type="PRINTS" id="PR00081">
    <property type="entry name" value="GDHRDH"/>
</dbReference>
<dbReference type="SUPFAM" id="SSF51735">
    <property type="entry name" value="NAD(P)-binding Rossmann-fold domains"/>
    <property type="match status" value="1"/>
</dbReference>
<keyword evidence="4" id="KW-1185">Reference proteome</keyword>